<dbReference type="GO" id="GO:0006260">
    <property type="term" value="P:DNA replication"/>
    <property type="evidence" value="ECO:0007669"/>
    <property type="project" value="UniProtKB-UniRule"/>
</dbReference>
<dbReference type="PANTHER" id="PTHR32182">
    <property type="entry name" value="DNA REPLICATION AND REPAIR PROTEIN RECF"/>
    <property type="match status" value="1"/>
</dbReference>
<evidence type="ECO:0000256" key="11">
    <source>
        <dbReference type="ARBA" id="ARBA00023236"/>
    </source>
</evidence>
<dbReference type="GO" id="GO:0005737">
    <property type="term" value="C:cytoplasm"/>
    <property type="evidence" value="ECO:0007669"/>
    <property type="project" value="UniProtKB-SubCell"/>
</dbReference>
<gene>
    <name evidence="12" type="primary">recF</name>
    <name evidence="15" type="ORF">BET03_12810</name>
</gene>
<sequence length="371" mass="42906">MHVESIKLINFRNYLKADINLNRKLNIFVGNNGQGKTNLLESIYICAFGKSYRTNKDKELINLSKDKAYIGINLKKNGFNKFVEVKFEQGKSKKVRINKIEVDKISDLFGILNVVIFSPEDLKLIKEGPSERRNFLDTEISQIKPKYRYNISSYNRILRQRNNLLKITQNDKSKLKVLDVWDMQISNIGAEIILSRIKFLNKISKISKNIHSEITNKLEELELKYSPSLDIDVNLDKNEIVKVFRRQLKNLLERDIEKGTTTIGPHRDDIKVLINGIDSRAFGSQGQQRTAALSLKLAEVELIKEEVGEYPVLLLDDVLSELDLNRRKDLISTFKDIQTIITTTDDIELKEVEKYQKSIFYINDGKIKPVE</sequence>
<protein>
    <recommendedName>
        <fullName evidence="3 12">DNA replication and repair protein RecF</fullName>
    </recommendedName>
</protein>
<dbReference type="Gene3D" id="3.40.50.300">
    <property type="entry name" value="P-loop containing nucleotide triphosphate hydrolases"/>
    <property type="match status" value="1"/>
</dbReference>
<dbReference type="InterPro" id="IPR027417">
    <property type="entry name" value="P-loop_NTPase"/>
</dbReference>
<evidence type="ECO:0000256" key="12">
    <source>
        <dbReference type="HAMAP-Rule" id="MF_00365"/>
    </source>
</evidence>
<evidence type="ECO:0000256" key="7">
    <source>
        <dbReference type="ARBA" id="ARBA00022763"/>
    </source>
</evidence>
<keyword evidence="8 12" id="KW-0067">ATP-binding</keyword>
<evidence type="ECO:0000256" key="5">
    <source>
        <dbReference type="ARBA" id="ARBA00022705"/>
    </source>
</evidence>
<dbReference type="PROSITE" id="PS00618">
    <property type="entry name" value="RECF_2"/>
    <property type="match status" value="1"/>
</dbReference>
<dbReference type="Pfam" id="PF02463">
    <property type="entry name" value="SMC_N"/>
    <property type="match status" value="1"/>
</dbReference>
<comment type="caution">
    <text evidence="15">The sequence shown here is derived from an EMBL/GenBank/DDBJ whole genome shotgun (WGS) entry which is preliminary data.</text>
</comment>
<evidence type="ECO:0000256" key="8">
    <source>
        <dbReference type="ARBA" id="ARBA00022840"/>
    </source>
</evidence>
<dbReference type="OrthoDB" id="9803889at2"/>
<evidence type="ECO:0000256" key="4">
    <source>
        <dbReference type="ARBA" id="ARBA00022490"/>
    </source>
</evidence>
<evidence type="ECO:0000256" key="13">
    <source>
        <dbReference type="RuleBase" id="RU000578"/>
    </source>
</evidence>
<reference evidence="15 16" key="1">
    <citation type="submission" date="2016-08" db="EMBL/GenBank/DDBJ databases">
        <title>Novel Firmicutes and Novel Genomes.</title>
        <authorList>
            <person name="Poppleton D.I."/>
            <person name="Gribaldo S."/>
        </authorList>
    </citation>
    <scope>NUCLEOTIDE SEQUENCE [LARGE SCALE GENOMIC DNA]</scope>
    <source>
        <strain evidence="15 16">CTT3</strain>
    </source>
</reference>
<dbReference type="InterPro" id="IPR042174">
    <property type="entry name" value="RecF_2"/>
</dbReference>
<dbReference type="NCBIfam" id="TIGR00611">
    <property type="entry name" value="recf"/>
    <property type="match status" value="1"/>
</dbReference>
<dbReference type="Gene3D" id="1.20.1050.90">
    <property type="entry name" value="RecF/RecN/SMC, N-terminal domain"/>
    <property type="match status" value="1"/>
</dbReference>
<evidence type="ECO:0000256" key="10">
    <source>
        <dbReference type="ARBA" id="ARBA00023204"/>
    </source>
</evidence>
<evidence type="ECO:0000256" key="6">
    <source>
        <dbReference type="ARBA" id="ARBA00022741"/>
    </source>
</evidence>
<evidence type="ECO:0000256" key="9">
    <source>
        <dbReference type="ARBA" id="ARBA00023125"/>
    </source>
</evidence>
<dbReference type="CDD" id="cd03242">
    <property type="entry name" value="ABC_RecF"/>
    <property type="match status" value="1"/>
</dbReference>
<dbReference type="InterPro" id="IPR003395">
    <property type="entry name" value="RecF/RecN/SMC_N"/>
</dbReference>
<dbReference type="GO" id="GO:0000731">
    <property type="term" value="P:DNA synthesis involved in DNA repair"/>
    <property type="evidence" value="ECO:0007669"/>
    <property type="project" value="TreeGrafter"/>
</dbReference>
<comment type="similarity">
    <text evidence="2 12 13">Belongs to the RecF family.</text>
</comment>
<accession>A0A419T1M0</accession>
<evidence type="ECO:0000313" key="15">
    <source>
        <dbReference type="EMBL" id="RKD31367.1"/>
    </source>
</evidence>
<keyword evidence="7 12" id="KW-0227">DNA damage</keyword>
<evidence type="ECO:0000313" key="16">
    <source>
        <dbReference type="Proteomes" id="UP000284177"/>
    </source>
</evidence>
<dbReference type="PROSITE" id="PS00617">
    <property type="entry name" value="RECF_1"/>
    <property type="match status" value="1"/>
</dbReference>
<name>A0A419T1M0_9FIRM</name>
<comment type="subcellular location">
    <subcellularLocation>
        <location evidence="1 12 13">Cytoplasm</location>
    </subcellularLocation>
</comment>
<keyword evidence="11 12" id="KW-0742">SOS response</keyword>
<dbReference type="EMBL" id="MCIB01000021">
    <property type="protein sequence ID" value="RKD31367.1"/>
    <property type="molecule type" value="Genomic_DNA"/>
</dbReference>
<dbReference type="PANTHER" id="PTHR32182:SF0">
    <property type="entry name" value="DNA REPLICATION AND REPAIR PROTEIN RECF"/>
    <property type="match status" value="1"/>
</dbReference>
<keyword evidence="16" id="KW-1185">Reference proteome</keyword>
<dbReference type="RefSeq" id="WP_120169468.1">
    <property type="nucleotide sequence ID" value="NZ_MCIB01000021.1"/>
</dbReference>
<dbReference type="GO" id="GO:0003697">
    <property type="term" value="F:single-stranded DNA binding"/>
    <property type="evidence" value="ECO:0007669"/>
    <property type="project" value="UniProtKB-UniRule"/>
</dbReference>
<dbReference type="InterPro" id="IPR018078">
    <property type="entry name" value="DNA-binding_RecF_CS"/>
</dbReference>
<evidence type="ECO:0000256" key="1">
    <source>
        <dbReference type="ARBA" id="ARBA00004496"/>
    </source>
</evidence>
<feature type="domain" description="RecF/RecN/SMC N-terminal" evidence="14">
    <location>
        <begin position="3"/>
        <end position="356"/>
    </location>
</feature>
<keyword evidence="4 12" id="KW-0963">Cytoplasm</keyword>
<feature type="binding site" evidence="12">
    <location>
        <begin position="30"/>
        <end position="37"/>
    </location>
    <ligand>
        <name>ATP</name>
        <dbReference type="ChEBI" id="CHEBI:30616"/>
    </ligand>
</feature>
<organism evidence="15 16">
    <name type="scientific">Thermohalobacter berrensis</name>
    <dbReference type="NCBI Taxonomy" id="99594"/>
    <lineage>
        <taxon>Bacteria</taxon>
        <taxon>Bacillati</taxon>
        <taxon>Bacillota</taxon>
        <taxon>Tissierellia</taxon>
        <taxon>Tissierellales</taxon>
        <taxon>Thermohalobacteraceae</taxon>
        <taxon>Thermohalobacter</taxon>
    </lineage>
</organism>
<dbReference type="InterPro" id="IPR001238">
    <property type="entry name" value="DNA-binding_RecF"/>
</dbReference>
<comment type="function">
    <text evidence="12 13">The RecF protein is involved in DNA metabolism; it is required for DNA replication and normal SOS inducibility. RecF binds preferentially to single-stranded, linear DNA. It also seems to bind ATP.</text>
</comment>
<proteinExistence type="inferred from homology"/>
<keyword evidence="10 12" id="KW-0234">DNA repair</keyword>
<keyword evidence="6 12" id="KW-0547">Nucleotide-binding</keyword>
<dbReference type="AlphaFoldDB" id="A0A419T1M0"/>
<evidence type="ECO:0000259" key="14">
    <source>
        <dbReference type="Pfam" id="PF02463"/>
    </source>
</evidence>
<evidence type="ECO:0000256" key="2">
    <source>
        <dbReference type="ARBA" id="ARBA00008016"/>
    </source>
</evidence>
<dbReference type="HAMAP" id="MF_00365">
    <property type="entry name" value="RecF"/>
    <property type="match status" value="1"/>
</dbReference>
<dbReference type="SUPFAM" id="SSF52540">
    <property type="entry name" value="P-loop containing nucleoside triphosphate hydrolases"/>
    <property type="match status" value="1"/>
</dbReference>
<keyword evidence="5 12" id="KW-0235">DNA replication</keyword>
<dbReference type="GO" id="GO:0009432">
    <property type="term" value="P:SOS response"/>
    <property type="evidence" value="ECO:0007669"/>
    <property type="project" value="UniProtKB-UniRule"/>
</dbReference>
<dbReference type="Proteomes" id="UP000284177">
    <property type="component" value="Unassembled WGS sequence"/>
</dbReference>
<dbReference type="GO" id="GO:0005524">
    <property type="term" value="F:ATP binding"/>
    <property type="evidence" value="ECO:0007669"/>
    <property type="project" value="UniProtKB-UniRule"/>
</dbReference>
<evidence type="ECO:0000256" key="3">
    <source>
        <dbReference type="ARBA" id="ARBA00020170"/>
    </source>
</evidence>
<keyword evidence="9 12" id="KW-0238">DNA-binding</keyword>
<dbReference type="GO" id="GO:0006302">
    <property type="term" value="P:double-strand break repair"/>
    <property type="evidence" value="ECO:0007669"/>
    <property type="project" value="TreeGrafter"/>
</dbReference>